<gene>
    <name evidence="2" type="ORF">K227x_25810</name>
</gene>
<evidence type="ECO:0000256" key="1">
    <source>
        <dbReference type="SAM" id="Phobius"/>
    </source>
</evidence>
<evidence type="ECO:0000313" key="2">
    <source>
        <dbReference type="EMBL" id="QDT04192.1"/>
    </source>
</evidence>
<keyword evidence="1" id="KW-0812">Transmembrane</keyword>
<dbReference type="RefSeq" id="WP_145169717.1">
    <property type="nucleotide sequence ID" value="NZ_CP036525.1"/>
</dbReference>
<dbReference type="OrthoDB" id="265754at2"/>
<protein>
    <recommendedName>
        <fullName evidence="4">Ferric reductase like transmembrane component</fullName>
    </recommendedName>
</protein>
<keyword evidence="3" id="KW-1185">Reference proteome</keyword>
<dbReference type="Proteomes" id="UP000318538">
    <property type="component" value="Chromosome"/>
</dbReference>
<dbReference type="KEGG" id="rlc:K227x_25810"/>
<dbReference type="EMBL" id="CP036525">
    <property type="protein sequence ID" value="QDT04192.1"/>
    <property type="molecule type" value="Genomic_DNA"/>
</dbReference>
<dbReference type="AlphaFoldDB" id="A0A517NAP1"/>
<proteinExistence type="predicted"/>
<name>A0A517NAP1_9BACT</name>
<reference evidence="2 3" key="1">
    <citation type="submission" date="2019-02" db="EMBL/GenBank/DDBJ databases">
        <title>Deep-cultivation of Planctomycetes and their phenomic and genomic characterization uncovers novel biology.</title>
        <authorList>
            <person name="Wiegand S."/>
            <person name="Jogler M."/>
            <person name="Boedeker C."/>
            <person name="Pinto D."/>
            <person name="Vollmers J."/>
            <person name="Rivas-Marin E."/>
            <person name="Kohn T."/>
            <person name="Peeters S.H."/>
            <person name="Heuer A."/>
            <person name="Rast P."/>
            <person name="Oberbeckmann S."/>
            <person name="Bunk B."/>
            <person name="Jeske O."/>
            <person name="Meyerdierks A."/>
            <person name="Storesund J.E."/>
            <person name="Kallscheuer N."/>
            <person name="Luecker S."/>
            <person name="Lage O.M."/>
            <person name="Pohl T."/>
            <person name="Merkel B.J."/>
            <person name="Hornburger P."/>
            <person name="Mueller R.-W."/>
            <person name="Bruemmer F."/>
            <person name="Labrenz M."/>
            <person name="Spormann A.M."/>
            <person name="Op den Camp H."/>
            <person name="Overmann J."/>
            <person name="Amann R."/>
            <person name="Jetten M.S.M."/>
            <person name="Mascher T."/>
            <person name="Medema M.H."/>
            <person name="Devos D.P."/>
            <person name="Kaster A.-K."/>
            <person name="Ovreas L."/>
            <person name="Rohde M."/>
            <person name="Galperin M.Y."/>
            <person name="Jogler C."/>
        </authorList>
    </citation>
    <scope>NUCLEOTIDE SEQUENCE [LARGE SCALE GENOMIC DNA]</scope>
    <source>
        <strain evidence="2 3">K22_7</strain>
    </source>
</reference>
<feature type="transmembrane region" description="Helical" evidence="1">
    <location>
        <begin position="283"/>
        <end position="304"/>
    </location>
</feature>
<feature type="transmembrane region" description="Helical" evidence="1">
    <location>
        <begin position="74"/>
        <end position="94"/>
    </location>
</feature>
<feature type="transmembrane region" description="Helical" evidence="1">
    <location>
        <begin position="100"/>
        <end position="121"/>
    </location>
</feature>
<accession>A0A517NAP1</accession>
<feature type="transmembrane region" description="Helical" evidence="1">
    <location>
        <begin position="33"/>
        <end position="53"/>
    </location>
</feature>
<evidence type="ECO:0008006" key="4">
    <source>
        <dbReference type="Google" id="ProtNLM"/>
    </source>
</evidence>
<sequence length="310" mass="34473">MFGIPTLLVTLGLIVIYVRESISAGQWVGGGSGSGLLCGIAAGLVIVFEMLLWPRKALRRLRLIPAKYWLAAHLWFGLASLPLAIVHCGFHLGGWLPTTFMVLFVLCIVSGIYGMIVQNVLPKWMLRNLPSETIYSQIDYVSEQAVEDVRQLLISACGRVMSADDRLTDEPEIEAAKSTAVIVGALRQAGKTSGRTLQTRRFKSATADRDTLWTAFEEIKPFLLTGRLAETPVTDQRNSSQWFSRLRGVCGEESESIIDVLESTCQQRRQFDVQGTVHRWLHAWIPIHVGLAVAVTVLLAAHVWTALKYW</sequence>
<keyword evidence="1" id="KW-1133">Transmembrane helix</keyword>
<organism evidence="2 3">
    <name type="scientific">Rubripirellula lacrimiformis</name>
    <dbReference type="NCBI Taxonomy" id="1930273"/>
    <lineage>
        <taxon>Bacteria</taxon>
        <taxon>Pseudomonadati</taxon>
        <taxon>Planctomycetota</taxon>
        <taxon>Planctomycetia</taxon>
        <taxon>Pirellulales</taxon>
        <taxon>Pirellulaceae</taxon>
        <taxon>Rubripirellula</taxon>
    </lineage>
</organism>
<keyword evidence="1" id="KW-0472">Membrane</keyword>
<evidence type="ECO:0000313" key="3">
    <source>
        <dbReference type="Proteomes" id="UP000318538"/>
    </source>
</evidence>